<evidence type="ECO:0000313" key="5">
    <source>
        <dbReference type="Proteomes" id="UP000239406"/>
    </source>
</evidence>
<reference evidence="4 6" key="2">
    <citation type="submission" date="2019-03" db="EMBL/GenBank/DDBJ databases">
        <title>Genomic Encyclopedia of Type Strains, Phase IV (KMG-IV): sequencing the most valuable type-strain genomes for metagenomic binning, comparative biology and taxonomic classification.</title>
        <authorList>
            <person name="Goeker M."/>
        </authorList>
    </citation>
    <scope>NUCLEOTIDE SEQUENCE [LARGE SCALE GENOMIC DNA]</scope>
    <source>
        <strain evidence="4 6">DSM 15264</strain>
    </source>
</reference>
<dbReference type="OrthoDB" id="9797014at2"/>
<feature type="domain" description="YCII-related" evidence="2">
    <location>
        <begin position="1"/>
        <end position="85"/>
    </location>
</feature>
<dbReference type="InterPro" id="IPR005545">
    <property type="entry name" value="YCII"/>
</dbReference>
<evidence type="ECO:0000259" key="2">
    <source>
        <dbReference type="Pfam" id="PF03795"/>
    </source>
</evidence>
<comment type="similarity">
    <text evidence="1">Belongs to the YciI family.</text>
</comment>
<keyword evidence="5" id="KW-1185">Reference proteome</keyword>
<dbReference type="Pfam" id="PF03795">
    <property type="entry name" value="YCII"/>
    <property type="match status" value="1"/>
</dbReference>
<dbReference type="EMBL" id="PSNY01000008">
    <property type="protein sequence ID" value="PPE69974.1"/>
    <property type="molecule type" value="Genomic_DNA"/>
</dbReference>
<dbReference type="InterPro" id="IPR011008">
    <property type="entry name" value="Dimeric_a/b-barrel"/>
</dbReference>
<organism evidence="3 5">
    <name type="scientific">Caldimonas thermodepolymerans</name>
    <dbReference type="NCBI Taxonomy" id="215580"/>
    <lineage>
        <taxon>Bacteria</taxon>
        <taxon>Pseudomonadati</taxon>
        <taxon>Pseudomonadota</taxon>
        <taxon>Betaproteobacteria</taxon>
        <taxon>Burkholderiales</taxon>
        <taxon>Sphaerotilaceae</taxon>
        <taxon>Caldimonas</taxon>
    </lineage>
</organism>
<gene>
    <name evidence="3" type="ORF">C1702_08920</name>
    <name evidence="4" type="ORF">EV676_108158</name>
</gene>
<dbReference type="RefSeq" id="WP_104357339.1">
    <property type="nucleotide sequence ID" value="NZ_CALFFA010000040.1"/>
</dbReference>
<evidence type="ECO:0000313" key="6">
    <source>
        <dbReference type="Proteomes" id="UP000294772"/>
    </source>
</evidence>
<evidence type="ECO:0000256" key="1">
    <source>
        <dbReference type="ARBA" id="ARBA00007689"/>
    </source>
</evidence>
<name>A0A2S5T4Q4_9BURK</name>
<comment type="caution">
    <text evidence="3">The sequence shown here is derived from an EMBL/GenBank/DDBJ whole genome shotgun (WGS) entry which is preliminary data.</text>
</comment>
<dbReference type="EMBL" id="SLXF01000008">
    <property type="protein sequence ID" value="TCP05925.1"/>
    <property type="molecule type" value="Genomic_DNA"/>
</dbReference>
<protein>
    <recommendedName>
        <fullName evidence="2">YCII-related domain-containing protein</fullName>
    </recommendedName>
</protein>
<reference evidence="3 5" key="1">
    <citation type="submission" date="2018-02" db="EMBL/GenBank/DDBJ databases">
        <title>Reclassifiation of [Polyangium] brachysporum DSM 7029 as Guopingzhaonella breviflexa gen. nov., sp. nov., a member of the family Comamonadaceae.</title>
        <authorList>
            <person name="Tang B."/>
        </authorList>
    </citation>
    <scope>NUCLEOTIDE SEQUENCE [LARGE SCALE GENOMIC DNA]</scope>
    <source>
        <strain evidence="3 5">DSM 15344</strain>
    </source>
</reference>
<evidence type="ECO:0000313" key="4">
    <source>
        <dbReference type="EMBL" id="TCP05925.1"/>
    </source>
</evidence>
<dbReference type="PANTHER" id="PTHR33606:SF3">
    <property type="entry name" value="PROTEIN YCII"/>
    <property type="match status" value="1"/>
</dbReference>
<accession>A0A2S5T4Q4</accession>
<evidence type="ECO:0000313" key="3">
    <source>
        <dbReference type="EMBL" id="PPE69974.1"/>
    </source>
</evidence>
<dbReference type="Gene3D" id="3.30.70.1060">
    <property type="entry name" value="Dimeric alpha+beta barrel"/>
    <property type="match status" value="1"/>
</dbReference>
<dbReference type="Proteomes" id="UP000239406">
    <property type="component" value="Unassembled WGS sequence"/>
</dbReference>
<sequence length="120" mass="13191">MEFVIYALDKPGDGQPRQQVRAAHLRVAMAHAEHFIFAGPLLGEDGHPRGSLYVLRFEDRAALDAYMAQDPYFSAGVYESVTVWPSRQVVPEALPGALQAELERQLAADADRAQATAPSR</sequence>
<proteinExistence type="inferred from homology"/>
<dbReference type="AlphaFoldDB" id="A0A2S5T4Q4"/>
<dbReference type="InterPro" id="IPR051807">
    <property type="entry name" value="Sec-metab_biosynth-assoc"/>
</dbReference>
<dbReference type="PANTHER" id="PTHR33606">
    <property type="entry name" value="PROTEIN YCII"/>
    <property type="match status" value="1"/>
</dbReference>
<dbReference type="Proteomes" id="UP000294772">
    <property type="component" value="Unassembled WGS sequence"/>
</dbReference>
<dbReference type="SUPFAM" id="SSF54909">
    <property type="entry name" value="Dimeric alpha+beta barrel"/>
    <property type="match status" value="1"/>
</dbReference>